<evidence type="ECO:0000313" key="2">
    <source>
        <dbReference type="Proteomes" id="UP001524460"/>
    </source>
</evidence>
<accession>A0ABT1N061</accession>
<comment type="caution">
    <text evidence="1">The sequence shown here is derived from an EMBL/GenBank/DDBJ whole genome shotgun (WGS) entry which is preliminary data.</text>
</comment>
<evidence type="ECO:0000313" key="1">
    <source>
        <dbReference type="EMBL" id="MCQ1057917.1"/>
    </source>
</evidence>
<keyword evidence="2" id="KW-1185">Reference proteome</keyword>
<sequence>MIEAGGIVRKMSEDGMGGGQKATSSGILFASHRPRYAAVELSSRWLSHAVLVIAGDKLLMRKETLWCC</sequence>
<protein>
    <submittedName>
        <fullName evidence="1">Uncharacterized protein</fullName>
    </submittedName>
</protein>
<dbReference type="Proteomes" id="UP001524460">
    <property type="component" value="Unassembled WGS sequence"/>
</dbReference>
<dbReference type="RefSeq" id="WP_255041627.1">
    <property type="nucleotide sequence ID" value="NZ_JANEYT010000012.1"/>
</dbReference>
<gene>
    <name evidence="1" type="ORF">NHN17_07595</name>
</gene>
<name>A0ABT1N061_9GAMM</name>
<dbReference type="EMBL" id="JANEYT010000012">
    <property type="protein sequence ID" value="MCQ1057917.1"/>
    <property type="molecule type" value="Genomic_DNA"/>
</dbReference>
<organism evidence="1 2">
    <name type="scientific">Photobacterium pectinilyticum</name>
    <dbReference type="NCBI Taxonomy" id="2906793"/>
    <lineage>
        <taxon>Bacteria</taxon>
        <taxon>Pseudomonadati</taxon>
        <taxon>Pseudomonadota</taxon>
        <taxon>Gammaproteobacteria</taxon>
        <taxon>Vibrionales</taxon>
        <taxon>Vibrionaceae</taxon>
        <taxon>Photobacterium</taxon>
    </lineage>
</organism>
<proteinExistence type="predicted"/>
<reference evidence="1 2" key="1">
    <citation type="submission" date="2022-07" db="EMBL/GenBank/DDBJ databases">
        <title>Photobacterium pectinilyticum sp. nov., a marine bacterium isolated from surface seawater of Qingdao offshore.</title>
        <authorList>
            <person name="Wang X."/>
        </authorList>
    </citation>
    <scope>NUCLEOTIDE SEQUENCE [LARGE SCALE GENOMIC DNA]</scope>
    <source>
        <strain evidence="1 2">ZSDE20</strain>
    </source>
</reference>